<feature type="region of interest" description="Disordered" evidence="1">
    <location>
        <begin position="95"/>
        <end position="120"/>
    </location>
</feature>
<feature type="compositionally biased region" description="Basic and acidic residues" evidence="1">
    <location>
        <begin position="95"/>
        <end position="106"/>
    </location>
</feature>
<reference evidence="2" key="1">
    <citation type="submission" date="2020-11" db="EMBL/GenBank/DDBJ databases">
        <authorList>
            <person name="Tran Van P."/>
        </authorList>
    </citation>
    <scope>NUCLEOTIDE SEQUENCE</scope>
</reference>
<dbReference type="EMBL" id="OC007550">
    <property type="protein sequence ID" value="CAD7266736.1"/>
    <property type="molecule type" value="Genomic_DNA"/>
</dbReference>
<proteinExistence type="predicted"/>
<evidence type="ECO:0000256" key="1">
    <source>
        <dbReference type="SAM" id="MobiDB-lite"/>
    </source>
</evidence>
<accession>A0A7R9G610</accession>
<protein>
    <submittedName>
        <fullName evidence="2">Uncharacterized protein</fullName>
    </submittedName>
</protein>
<evidence type="ECO:0000313" key="2">
    <source>
        <dbReference type="EMBL" id="CAD7266736.1"/>
    </source>
</evidence>
<sequence length="120" mass="13482">MTSLVLTDSSQLTAKSFLTELFSLRGWGWGQLVACHLAMDRKEDRVEEGRLTINQIISPWGGLVATSRLGHRQGYVRTPDPQTYGSFSAHLEPDERKALKEEDKDIGQPGPSATKRPRRF</sequence>
<name>A0A7R9G610_TIMSH</name>
<organism evidence="2">
    <name type="scientific">Timema shepardi</name>
    <name type="common">Walking stick</name>
    <dbReference type="NCBI Taxonomy" id="629360"/>
    <lineage>
        <taxon>Eukaryota</taxon>
        <taxon>Metazoa</taxon>
        <taxon>Ecdysozoa</taxon>
        <taxon>Arthropoda</taxon>
        <taxon>Hexapoda</taxon>
        <taxon>Insecta</taxon>
        <taxon>Pterygota</taxon>
        <taxon>Neoptera</taxon>
        <taxon>Polyneoptera</taxon>
        <taxon>Phasmatodea</taxon>
        <taxon>Timematodea</taxon>
        <taxon>Timematoidea</taxon>
        <taxon>Timematidae</taxon>
        <taxon>Timema</taxon>
    </lineage>
</organism>
<dbReference type="AlphaFoldDB" id="A0A7R9G610"/>
<gene>
    <name evidence="2" type="ORF">TSIB3V08_LOCUS10750</name>
</gene>